<dbReference type="PANTHER" id="PTHR42810">
    <property type="entry name" value="PURINE PERMEASE C1399.01C-RELATED"/>
    <property type="match status" value="1"/>
</dbReference>
<evidence type="ECO:0000256" key="4">
    <source>
        <dbReference type="ARBA" id="ARBA00022475"/>
    </source>
</evidence>
<feature type="transmembrane region" description="Helical" evidence="8">
    <location>
        <begin position="185"/>
        <end position="205"/>
    </location>
</feature>
<dbReference type="NCBIfam" id="TIGR03173">
    <property type="entry name" value="pbuX"/>
    <property type="match status" value="1"/>
</dbReference>
<gene>
    <name evidence="9" type="ORF">METZ01_LOCUS48235</name>
</gene>
<keyword evidence="3" id="KW-0813">Transport</keyword>
<evidence type="ECO:0000256" key="6">
    <source>
        <dbReference type="ARBA" id="ARBA00022989"/>
    </source>
</evidence>
<evidence type="ECO:0000256" key="2">
    <source>
        <dbReference type="ARBA" id="ARBA00008821"/>
    </source>
</evidence>
<feature type="transmembrane region" description="Helical" evidence="8">
    <location>
        <begin position="35"/>
        <end position="53"/>
    </location>
</feature>
<dbReference type="EMBL" id="UINC01002320">
    <property type="protein sequence ID" value="SUZ95381.1"/>
    <property type="molecule type" value="Genomic_DNA"/>
</dbReference>
<dbReference type="InterPro" id="IPR006042">
    <property type="entry name" value="Xan_ur_permease"/>
</dbReference>
<comment type="similarity">
    <text evidence="2">Belongs to the nucleobase:cation symporter-2 (NCS2) (TC 2.A.40) family.</text>
</comment>
<dbReference type="Pfam" id="PF00860">
    <property type="entry name" value="Xan_ur_permease"/>
    <property type="match status" value="1"/>
</dbReference>
<feature type="transmembrane region" description="Helical" evidence="8">
    <location>
        <begin position="428"/>
        <end position="451"/>
    </location>
</feature>
<feature type="transmembrane region" description="Helical" evidence="8">
    <location>
        <begin position="147"/>
        <end position="165"/>
    </location>
</feature>
<keyword evidence="7 8" id="KW-0472">Membrane</keyword>
<feature type="transmembrane region" description="Helical" evidence="8">
    <location>
        <begin position="88"/>
        <end position="108"/>
    </location>
</feature>
<dbReference type="GO" id="GO:0005886">
    <property type="term" value="C:plasma membrane"/>
    <property type="evidence" value="ECO:0007669"/>
    <property type="project" value="UniProtKB-SubCell"/>
</dbReference>
<accession>A0A381RW83</accession>
<comment type="subcellular location">
    <subcellularLocation>
        <location evidence="1">Cell membrane</location>
        <topology evidence="1">Multi-pass membrane protein</topology>
    </subcellularLocation>
</comment>
<reference evidence="9" key="1">
    <citation type="submission" date="2018-05" db="EMBL/GenBank/DDBJ databases">
        <authorList>
            <person name="Lanie J.A."/>
            <person name="Ng W.-L."/>
            <person name="Kazmierczak K.M."/>
            <person name="Andrzejewski T.M."/>
            <person name="Davidsen T.M."/>
            <person name="Wayne K.J."/>
            <person name="Tettelin H."/>
            <person name="Glass J.I."/>
            <person name="Rusch D."/>
            <person name="Podicherti R."/>
            <person name="Tsui H.-C.T."/>
            <person name="Winkler M.E."/>
        </authorList>
    </citation>
    <scope>NUCLEOTIDE SEQUENCE</scope>
</reference>
<evidence type="ECO:0008006" key="10">
    <source>
        <dbReference type="Google" id="ProtNLM"/>
    </source>
</evidence>
<feature type="transmembrane region" description="Helical" evidence="8">
    <location>
        <begin position="402"/>
        <end position="422"/>
    </location>
</feature>
<dbReference type="NCBIfam" id="NF037981">
    <property type="entry name" value="NCS2_1"/>
    <property type="match status" value="1"/>
</dbReference>
<dbReference type="AlphaFoldDB" id="A0A381RW83"/>
<dbReference type="PROSITE" id="PS01116">
    <property type="entry name" value="XANTH_URACIL_PERMASE"/>
    <property type="match status" value="1"/>
</dbReference>
<keyword evidence="6 8" id="KW-1133">Transmembrane helix</keyword>
<dbReference type="InterPro" id="IPR006043">
    <property type="entry name" value="NCS2"/>
</dbReference>
<protein>
    <recommendedName>
        <fullName evidence="10">Xanthine permease XanP</fullName>
    </recommendedName>
</protein>
<evidence type="ECO:0000256" key="5">
    <source>
        <dbReference type="ARBA" id="ARBA00022692"/>
    </source>
</evidence>
<evidence type="ECO:0000313" key="9">
    <source>
        <dbReference type="EMBL" id="SUZ95381.1"/>
    </source>
</evidence>
<keyword evidence="4" id="KW-1003">Cell membrane</keyword>
<evidence type="ECO:0000256" key="1">
    <source>
        <dbReference type="ARBA" id="ARBA00004651"/>
    </source>
</evidence>
<dbReference type="InterPro" id="IPR017588">
    <property type="entry name" value="UacT-like"/>
</dbReference>
<dbReference type="GO" id="GO:0042907">
    <property type="term" value="F:xanthine transmembrane transporter activity"/>
    <property type="evidence" value="ECO:0007669"/>
    <property type="project" value="TreeGrafter"/>
</dbReference>
<name>A0A381RW83_9ZZZZ</name>
<evidence type="ECO:0000256" key="8">
    <source>
        <dbReference type="SAM" id="Phobius"/>
    </source>
</evidence>
<sequence length="456" mass="47771">MEDDMEQGNDKLELVYGLEDKPSPMESAYAALQHLLAIIVGIITPTLIIGGVLGLGERIPYLISMSLIVSGVATFIQAKRIGPVGSGLLSVQGTSFAFLGAILTAGFIVKGQGGGPDEILATIFGICFVGAFIEIILSRFLHLLKKIITPVVTGTVVMLIGLSLVKVGITDMAGGKWLLDNKPQFFGTVENLGLGVLVLLVVLILNRSKIPMIRMGSIVGGILVGYLVAIALGKVNFSHMSGVEMISIPIPFNYGFDFNWTAFIGVAFIYVITTIESTGDLTATSMLSGEPVEGDTYIERIKGGVLGDGINSAIAAIFNTFPNTTFSQNNGVIQMTGVASRYVGMYLAGFLVILGLFPVIGGFFRSLPNPVLGGATIVMFGAVAAAGVNIIASMGRLGRREILIIAVSLGIGLGLAFVPEVLSQTPKAIQQIFGSAITSGGLAALILNMVLPQNES</sequence>
<proteinExistence type="inferred from homology"/>
<organism evidence="9">
    <name type="scientific">marine metagenome</name>
    <dbReference type="NCBI Taxonomy" id="408172"/>
    <lineage>
        <taxon>unclassified sequences</taxon>
        <taxon>metagenomes</taxon>
        <taxon>ecological metagenomes</taxon>
    </lineage>
</organism>
<feature type="transmembrane region" description="Helical" evidence="8">
    <location>
        <begin position="370"/>
        <end position="390"/>
    </location>
</feature>
<feature type="transmembrane region" description="Helical" evidence="8">
    <location>
        <begin position="120"/>
        <end position="140"/>
    </location>
</feature>
<evidence type="ECO:0000256" key="7">
    <source>
        <dbReference type="ARBA" id="ARBA00023136"/>
    </source>
</evidence>
<feature type="transmembrane region" description="Helical" evidence="8">
    <location>
        <begin position="212"/>
        <end position="232"/>
    </location>
</feature>
<dbReference type="NCBIfam" id="TIGR00801">
    <property type="entry name" value="ncs2"/>
    <property type="match status" value="1"/>
</dbReference>
<feature type="transmembrane region" description="Helical" evidence="8">
    <location>
        <begin position="252"/>
        <end position="272"/>
    </location>
</feature>
<keyword evidence="5 8" id="KW-0812">Transmembrane</keyword>
<evidence type="ECO:0000256" key="3">
    <source>
        <dbReference type="ARBA" id="ARBA00022448"/>
    </source>
</evidence>
<dbReference type="PANTHER" id="PTHR42810:SF2">
    <property type="entry name" value="PURINE PERMEASE C1399.01C-RELATED"/>
    <property type="match status" value="1"/>
</dbReference>
<feature type="transmembrane region" description="Helical" evidence="8">
    <location>
        <begin position="343"/>
        <end position="364"/>
    </location>
</feature>